<reference evidence="6 7" key="1">
    <citation type="journal article" date="2022" name="Pathogens">
        <title>Staphylococcus ratti sp. nov. Isolated from a Lab Rat.</title>
        <authorList>
            <person name="Kovarovic V."/>
            <person name="Sedlacek I."/>
            <person name="Petras P."/>
            <person name="Kralova S."/>
            <person name="Maslanova I."/>
            <person name="Svec P."/>
            <person name="Neumann-Schaal M."/>
            <person name="Botka T."/>
            <person name="Gelbicova T."/>
            <person name="Stankova E."/>
            <person name="Doskar J."/>
            <person name="Pantucek R."/>
        </authorList>
    </citation>
    <scope>NUCLEOTIDE SEQUENCE [LARGE SCALE GENOMIC DNA]</scope>
    <source>
        <strain evidence="6 7">CCM 9025</strain>
    </source>
</reference>
<keyword evidence="3" id="KW-1133">Transmembrane helix</keyword>
<sequence>MEPQFLSLEKRFRPEIEGLRFIAALLVAIYHIWLGRVSGGVDVFFIVSGYLITASVISKINKDGYLSLKKYFGGLLKRLLPNVLVVLIVVGVATFFIVPGSIYSKTIKELIASLFYYQNLQLAFSNTDYLNSEQAKTPLEHFWAMSIQGQFYIVWFLLFTMIVLIWKKFQKIHIKSVINILLILIFVSSFIFSIIQTHNNQPFAYFNPLARVWQFALGGLVYLNLFRLKIPNMISNILGWLGLIGLIMTGIIFDVSTMFPGYIALWPMTCAIFILLSGNHPSSWGVERLLSLPILMKLGGISFGIYLWHWVLLSFYKYTIDQHMSFIIGCLIIFMSIVLSMLSTSFIEKPLRQTKGKISFIRVGTLFAIAFCLISFSVVNYKWMGNASVNNPPPNREFPGATADAHYKNKEHILPDIRKVTEDKSEAYKDGGMIYKGAEVKPLTYGQKSNYKYHILLVGGSHSSHWLGALQQIAEKEKIKITHLGKANARFTLGKQDALSEAWVKNANQYIEKNKEEFDLVFTTADVGNANEPEVPQGFIDEFKYLNQLNLPIFAVRDTPRLQQNAIETYEQNKNFSVDVSAQLPEKNFDEMEATGAKIYDYNNYITPNKTFRPIRGNVIVYFDSNHMTNTFSRTLGPVIKDDLLYELKQIKGN</sequence>
<feature type="transmembrane region" description="Helical" evidence="3">
    <location>
        <begin position="18"/>
        <end position="34"/>
    </location>
</feature>
<dbReference type="RefSeq" id="WP_229292753.1">
    <property type="nucleotide sequence ID" value="NZ_CP086654.1"/>
</dbReference>
<evidence type="ECO:0000256" key="3">
    <source>
        <dbReference type="SAM" id="Phobius"/>
    </source>
</evidence>
<evidence type="ECO:0000256" key="1">
    <source>
        <dbReference type="ARBA" id="ARBA00004370"/>
    </source>
</evidence>
<dbReference type="Proteomes" id="UP001197626">
    <property type="component" value="Chromosome"/>
</dbReference>
<evidence type="ECO:0000259" key="4">
    <source>
        <dbReference type="Pfam" id="PF01757"/>
    </source>
</evidence>
<keyword evidence="3" id="KW-0472">Membrane</keyword>
<feature type="domain" description="Acyltransferase 3" evidence="4">
    <location>
        <begin position="15"/>
        <end position="342"/>
    </location>
</feature>
<proteinExistence type="inferred from homology"/>
<dbReference type="EMBL" id="CP086654">
    <property type="protein sequence ID" value="UEX90257.1"/>
    <property type="molecule type" value="Genomic_DNA"/>
</dbReference>
<feature type="domain" description="SGNH" evidence="5">
    <location>
        <begin position="444"/>
        <end position="641"/>
    </location>
</feature>
<feature type="transmembrane region" description="Helical" evidence="3">
    <location>
        <begin position="233"/>
        <end position="253"/>
    </location>
</feature>
<keyword evidence="6" id="KW-0012">Acyltransferase</keyword>
<feature type="transmembrane region" description="Helical" evidence="3">
    <location>
        <begin position="208"/>
        <end position="226"/>
    </location>
</feature>
<comment type="subcellular location">
    <subcellularLocation>
        <location evidence="1">Membrane</location>
    </subcellularLocation>
</comment>
<feature type="transmembrane region" description="Helical" evidence="3">
    <location>
        <begin position="79"/>
        <end position="98"/>
    </location>
</feature>
<feature type="transmembrane region" description="Helical" evidence="3">
    <location>
        <begin position="259"/>
        <end position="277"/>
    </location>
</feature>
<evidence type="ECO:0000313" key="7">
    <source>
        <dbReference type="Proteomes" id="UP001197626"/>
    </source>
</evidence>
<feature type="transmembrane region" description="Helical" evidence="3">
    <location>
        <begin position="359"/>
        <end position="383"/>
    </location>
</feature>
<organism evidence="6 7">
    <name type="scientific">Staphylococcus ratti</name>
    <dbReference type="NCBI Taxonomy" id="2892440"/>
    <lineage>
        <taxon>Bacteria</taxon>
        <taxon>Bacillati</taxon>
        <taxon>Bacillota</taxon>
        <taxon>Bacilli</taxon>
        <taxon>Bacillales</taxon>
        <taxon>Staphylococcaceae</taxon>
        <taxon>Staphylococcus</taxon>
    </lineage>
</organism>
<evidence type="ECO:0000256" key="2">
    <source>
        <dbReference type="ARBA" id="ARBA00007400"/>
    </source>
</evidence>
<protein>
    <submittedName>
        <fullName evidence="6">Acyltransferase</fullName>
    </submittedName>
</protein>
<dbReference type="InterPro" id="IPR002656">
    <property type="entry name" value="Acyl_transf_3_dom"/>
</dbReference>
<name>A0ABY3PD41_9STAP</name>
<feature type="transmembrane region" description="Helical" evidence="3">
    <location>
        <begin position="40"/>
        <end position="58"/>
    </location>
</feature>
<accession>A0ABY3PD41</accession>
<feature type="transmembrane region" description="Helical" evidence="3">
    <location>
        <begin position="323"/>
        <end position="347"/>
    </location>
</feature>
<keyword evidence="3" id="KW-0812">Transmembrane</keyword>
<evidence type="ECO:0000259" key="5">
    <source>
        <dbReference type="Pfam" id="PF19040"/>
    </source>
</evidence>
<dbReference type="GO" id="GO:0016746">
    <property type="term" value="F:acyltransferase activity"/>
    <property type="evidence" value="ECO:0007669"/>
    <property type="project" value="UniProtKB-KW"/>
</dbReference>
<gene>
    <name evidence="6" type="ORF">LN051_00870</name>
</gene>
<dbReference type="InterPro" id="IPR050879">
    <property type="entry name" value="Acyltransferase_3"/>
</dbReference>
<feature type="transmembrane region" description="Helical" evidence="3">
    <location>
        <begin position="177"/>
        <end position="196"/>
    </location>
</feature>
<keyword evidence="6" id="KW-0808">Transferase</keyword>
<feature type="transmembrane region" description="Helical" evidence="3">
    <location>
        <begin position="142"/>
        <end position="165"/>
    </location>
</feature>
<dbReference type="Pfam" id="PF19040">
    <property type="entry name" value="SGNH"/>
    <property type="match status" value="1"/>
</dbReference>
<feature type="transmembrane region" description="Helical" evidence="3">
    <location>
        <begin position="289"/>
        <end position="311"/>
    </location>
</feature>
<dbReference type="PANTHER" id="PTHR23028:SF53">
    <property type="entry name" value="ACYL_TRANSF_3 DOMAIN-CONTAINING PROTEIN"/>
    <property type="match status" value="1"/>
</dbReference>
<evidence type="ECO:0000313" key="6">
    <source>
        <dbReference type="EMBL" id="UEX90257.1"/>
    </source>
</evidence>
<comment type="similarity">
    <text evidence="2">Belongs to the acyltransferase 3 family.</text>
</comment>
<dbReference type="PANTHER" id="PTHR23028">
    <property type="entry name" value="ACETYLTRANSFERASE"/>
    <property type="match status" value="1"/>
</dbReference>
<dbReference type="InterPro" id="IPR043968">
    <property type="entry name" value="SGNH"/>
</dbReference>
<dbReference type="Pfam" id="PF01757">
    <property type="entry name" value="Acyl_transf_3"/>
    <property type="match status" value="1"/>
</dbReference>
<keyword evidence="7" id="KW-1185">Reference proteome</keyword>